<dbReference type="PANTHER" id="PTHR34831">
    <property type="entry name" value="MIGRATION AND INVASION-INHIBITORY PROTEIN"/>
    <property type="match status" value="1"/>
</dbReference>
<protein>
    <recommendedName>
        <fullName evidence="4">Migration and invasion inhibitory protein</fullName>
    </recommendedName>
</protein>
<feature type="region of interest" description="Disordered" evidence="1">
    <location>
        <begin position="517"/>
        <end position="536"/>
    </location>
</feature>
<evidence type="ECO:0008006" key="4">
    <source>
        <dbReference type="Google" id="ProtNLM"/>
    </source>
</evidence>
<dbReference type="GO" id="GO:0030336">
    <property type="term" value="P:negative regulation of cell migration"/>
    <property type="evidence" value="ECO:0007669"/>
    <property type="project" value="InterPro"/>
</dbReference>
<dbReference type="InterPro" id="IPR031466">
    <property type="entry name" value="MIIP"/>
</dbReference>
<dbReference type="Proteomes" id="UP000694429">
    <property type="component" value="Chromosome 2"/>
</dbReference>
<accession>A0A8C0RLH2</accession>
<sequence length="536" mass="57514">MGMKIGWRMRMGSQAFVPGAGRLGVWLGRSWGDWASLFQSALGASSWDSQTPSSQEMSPVAFRASRLQDAQQDAPCGTSWPSGASSGVTSLPSARDRHPASLGSPRPCSAPLLPISEPDDSELSAGLPGSVPQEARAQSSVLDRHSQPPKSRVTFREECAVPDGIWRLRPYLGYDWIAGSLDNSSPVTSKPDAFFSELKDFREANKEECIHSDPEPRPPGVRESRGVEEEHACEWVFSPGAQGGGGGLGGLGSRCSEADLGGCGAAEARPCRTRPALSPTSPAPAASFLRACLCFEPARVACVHTRVDGACVLCVMTATGVRLCSLVWYEAVSRLHTGVKMPVCVRAPACVPLVSSREHTCTSVSCMCVCVYTRTCLCVWGGQQGLGEVGAQLRGAAAHGPAGVYCYHVNRRLFLVPSDPGVPCRLCKTPRDQRGPETLLEPAHVRVSIPLSVLHPPHQYRIHRRKSFDASDTLALPRHCLLGWDIFPPKSEKSSAPRSLDLWSCVSSEAQHRKLPAASPSYLCGQDPRPAPPVKP</sequence>
<evidence type="ECO:0000256" key="1">
    <source>
        <dbReference type="SAM" id="MobiDB-lite"/>
    </source>
</evidence>
<feature type="region of interest" description="Disordered" evidence="1">
    <location>
        <begin position="66"/>
        <end position="154"/>
    </location>
</feature>
<dbReference type="Ensembl" id="ENSCAFT00030029961.1">
    <property type="protein sequence ID" value="ENSCAFP00030026118.1"/>
    <property type="gene ID" value="ENSCAFG00030016240.1"/>
</dbReference>
<dbReference type="GO" id="GO:0010972">
    <property type="term" value="P:negative regulation of G2/M transition of mitotic cell cycle"/>
    <property type="evidence" value="ECO:0007669"/>
    <property type="project" value="InterPro"/>
</dbReference>
<evidence type="ECO:0000313" key="2">
    <source>
        <dbReference type="Ensembl" id="ENSCAFP00030026118.1"/>
    </source>
</evidence>
<dbReference type="PANTHER" id="PTHR34831:SF1">
    <property type="entry name" value="MIGRATION AND INVASION-INHIBITORY PROTEIN"/>
    <property type="match status" value="1"/>
</dbReference>
<evidence type="ECO:0000313" key="3">
    <source>
        <dbReference type="Proteomes" id="UP000694429"/>
    </source>
</evidence>
<dbReference type="AlphaFoldDB" id="A0A8C0RLH2"/>
<proteinExistence type="predicted"/>
<organism evidence="2 3">
    <name type="scientific">Canis lupus familiaris</name>
    <name type="common">Dog</name>
    <name type="synonym">Canis familiaris</name>
    <dbReference type="NCBI Taxonomy" id="9615"/>
    <lineage>
        <taxon>Eukaryota</taxon>
        <taxon>Metazoa</taxon>
        <taxon>Chordata</taxon>
        <taxon>Craniata</taxon>
        <taxon>Vertebrata</taxon>
        <taxon>Euteleostomi</taxon>
        <taxon>Mammalia</taxon>
        <taxon>Eutheria</taxon>
        <taxon>Laurasiatheria</taxon>
        <taxon>Carnivora</taxon>
        <taxon>Caniformia</taxon>
        <taxon>Canidae</taxon>
        <taxon>Canis</taxon>
    </lineage>
</organism>
<name>A0A8C0RLH2_CANLF</name>
<dbReference type="Pfam" id="PF15734">
    <property type="entry name" value="MIIP"/>
    <property type="match status" value="2"/>
</dbReference>
<reference evidence="2" key="2">
    <citation type="submission" date="2025-08" db="UniProtKB">
        <authorList>
            <consortium name="Ensembl"/>
        </authorList>
    </citation>
    <scope>IDENTIFICATION</scope>
</reference>
<feature type="compositionally biased region" description="Polar residues" evidence="1">
    <location>
        <begin position="79"/>
        <end position="92"/>
    </location>
</feature>
<reference evidence="2" key="1">
    <citation type="submission" date="2019-03" db="EMBL/GenBank/DDBJ databases">
        <authorList>
            <person name="Warren W.C."/>
            <person name="Johnson G.S."/>
        </authorList>
    </citation>
    <scope>NUCLEOTIDE SEQUENCE [LARGE SCALE GENOMIC DNA]</scope>
    <source>
        <strain evidence="2">Basenji</strain>
    </source>
</reference>